<dbReference type="CDD" id="cd01335">
    <property type="entry name" value="Radical_SAM"/>
    <property type="match status" value="1"/>
</dbReference>
<feature type="binding site" evidence="10">
    <location>
        <position position="216"/>
    </location>
    <ligand>
        <name>S-adenosyl-L-methionine</name>
        <dbReference type="ChEBI" id="CHEBI:59789"/>
    </ligand>
</feature>
<comment type="similarity">
    <text evidence="10">Belongs to the radical SAM superfamily. MoaA family.</text>
</comment>
<comment type="catalytic activity">
    <reaction evidence="10">
        <text>GTP + AH2 + S-adenosyl-L-methionine = (8S)-3',8-cyclo-7,8-dihydroguanosine 5'-triphosphate + 5'-deoxyadenosine + L-methionine + A + H(+)</text>
        <dbReference type="Rhea" id="RHEA:49576"/>
        <dbReference type="ChEBI" id="CHEBI:13193"/>
        <dbReference type="ChEBI" id="CHEBI:15378"/>
        <dbReference type="ChEBI" id="CHEBI:17319"/>
        <dbReference type="ChEBI" id="CHEBI:17499"/>
        <dbReference type="ChEBI" id="CHEBI:37565"/>
        <dbReference type="ChEBI" id="CHEBI:57844"/>
        <dbReference type="ChEBI" id="CHEBI:59789"/>
        <dbReference type="ChEBI" id="CHEBI:131766"/>
        <dbReference type="EC" id="4.1.99.22"/>
    </reaction>
</comment>
<proteinExistence type="inferred from homology"/>
<dbReference type="STRING" id="300019.BO218_06540"/>
<feature type="binding site" evidence="10">
    <location>
        <position position="91"/>
    </location>
    <ligand>
        <name>S-adenosyl-L-methionine</name>
        <dbReference type="ChEBI" id="CHEBI:59789"/>
    </ligand>
</feature>
<comment type="cofactor">
    <cofactor evidence="10">
        <name>[4Fe-4S] cluster</name>
        <dbReference type="ChEBI" id="CHEBI:49883"/>
    </cofactor>
    <text evidence="10">Binds 2 [4Fe-4S] clusters. Binds 1 [4Fe-4S] cluster coordinated with 3 cysteines and an exchangeable S-adenosyl-L-methionine and 1 [4Fe-4S] cluster coordinated with 3 cysteines and the GTP-derived substrate.</text>
</comment>
<dbReference type="RefSeq" id="WP_135112044.1">
    <property type="nucleotide sequence ID" value="NZ_BAAANG010000004.1"/>
</dbReference>
<dbReference type="GO" id="GO:0051539">
    <property type="term" value="F:4 iron, 4 sulfur cluster binding"/>
    <property type="evidence" value="ECO:0007669"/>
    <property type="project" value="UniProtKB-UniRule"/>
</dbReference>
<evidence type="ECO:0000313" key="13">
    <source>
        <dbReference type="Proteomes" id="UP000298358"/>
    </source>
</evidence>
<keyword evidence="3 10" id="KW-0479">Metal-binding</keyword>
<dbReference type="NCBIfam" id="TIGR02666">
    <property type="entry name" value="moaA"/>
    <property type="match status" value="1"/>
</dbReference>
<feature type="binding site" evidence="10">
    <location>
        <position position="51"/>
    </location>
    <ligand>
        <name>[4Fe-4S] cluster</name>
        <dbReference type="ChEBI" id="CHEBI:49883"/>
        <label>1</label>
        <note>4Fe-4S-S-AdoMet</note>
    </ligand>
</feature>
<dbReference type="SFLD" id="SFLDG01067">
    <property type="entry name" value="SPASM/twitch_domain_containing"/>
    <property type="match status" value="1"/>
</dbReference>
<keyword evidence="5 10" id="KW-0408">Iron</keyword>
<protein>
    <recommendedName>
        <fullName evidence="10">GTP 3',8-cyclase</fullName>
        <ecNumber evidence="10">4.1.99.22</ecNumber>
    </recommendedName>
    <alternativeName>
        <fullName evidence="10">Molybdenum cofactor biosynthesis protein A</fullName>
    </alternativeName>
</protein>
<dbReference type="InterPro" id="IPR050105">
    <property type="entry name" value="MoCo_biosynth_MoaA/MoaC"/>
</dbReference>
<evidence type="ECO:0000256" key="6">
    <source>
        <dbReference type="ARBA" id="ARBA00023014"/>
    </source>
</evidence>
<keyword evidence="7 10" id="KW-0342">GTP-binding</keyword>
<evidence type="ECO:0000256" key="2">
    <source>
        <dbReference type="ARBA" id="ARBA00022691"/>
    </source>
</evidence>
<evidence type="ECO:0000256" key="10">
    <source>
        <dbReference type="HAMAP-Rule" id="MF_01225"/>
    </source>
</evidence>
<dbReference type="InterPro" id="IPR058240">
    <property type="entry name" value="rSAM_sf"/>
</dbReference>
<feature type="binding site" evidence="10">
    <location>
        <position position="44"/>
    </location>
    <ligand>
        <name>[4Fe-4S] cluster</name>
        <dbReference type="ChEBI" id="CHEBI:49883"/>
        <label>1</label>
        <note>4Fe-4S-S-AdoMet</note>
    </ligand>
</feature>
<name>A0A4Y9FYL5_9MICO</name>
<evidence type="ECO:0000256" key="3">
    <source>
        <dbReference type="ARBA" id="ARBA00022723"/>
    </source>
</evidence>
<keyword evidence="8 10" id="KW-0501">Molybdenum cofactor biosynthesis</keyword>
<dbReference type="InterPro" id="IPR006638">
    <property type="entry name" value="Elp3/MiaA/NifB-like_rSAM"/>
</dbReference>
<dbReference type="AlphaFoldDB" id="A0A4Y9FYL5"/>
<dbReference type="Proteomes" id="UP000298358">
    <property type="component" value="Unassembled WGS sequence"/>
</dbReference>
<keyword evidence="9 10" id="KW-0456">Lyase</keyword>
<keyword evidence="1 10" id="KW-0004">4Fe-4S</keyword>
<evidence type="ECO:0000256" key="9">
    <source>
        <dbReference type="ARBA" id="ARBA00023239"/>
    </source>
</evidence>
<dbReference type="EMBL" id="SPQB01000001">
    <property type="protein sequence ID" value="TFU34607.1"/>
    <property type="molecule type" value="Genomic_DNA"/>
</dbReference>
<dbReference type="InterPro" id="IPR040064">
    <property type="entry name" value="MoaA-like"/>
</dbReference>
<sequence>MSAVPVAIGLRAPVVAPTAGQGGPLVDTFGRVHRDLRISLTDRCSLRCTYCMPEQGNEWLARTSILSLEEIERIARVAAAAGITTFRLTGGEPLLRNDIVEVVRRLARIEGPAGPVQVAMTTNGIRLREFLPDLIDAGLSRLNISIDTLRRDRFRDLTRRDRLDDVLDGIAAAAESGLTPLKLNAVAMRDVNDDELVELVEFAVAHDAQLRFIEQMPLDAGHTWSRERMVTREEILQALSARWRLTPVAGRGGAPAETWILDDGPHKVGVIASVTAPFCGDCDRLRLTADGQLRNCLFSTTEFDLLPILRSDADDLDARLDAMLRGCILRKLPGHAIDDPSFLQPARGMNAIGG</sequence>
<dbReference type="GO" id="GO:0061798">
    <property type="term" value="F:GTP 3',8'-cyclase activity"/>
    <property type="evidence" value="ECO:0007669"/>
    <property type="project" value="UniProtKB-UniRule"/>
</dbReference>
<comment type="pathway">
    <text evidence="10">Cofactor biosynthesis; molybdopterin biosynthesis.</text>
</comment>
<evidence type="ECO:0000256" key="7">
    <source>
        <dbReference type="ARBA" id="ARBA00023134"/>
    </source>
</evidence>
<dbReference type="Pfam" id="PF04055">
    <property type="entry name" value="Radical_SAM"/>
    <property type="match status" value="1"/>
</dbReference>
<feature type="binding site" evidence="10">
    <location>
        <position position="48"/>
    </location>
    <ligand>
        <name>[4Fe-4S] cluster</name>
        <dbReference type="ChEBI" id="CHEBI:49883"/>
        <label>1</label>
        <note>4Fe-4S-S-AdoMet</note>
    </ligand>
</feature>
<feature type="binding site" evidence="10">
    <location>
        <begin position="284"/>
        <end position="286"/>
    </location>
    <ligand>
        <name>GTP</name>
        <dbReference type="ChEBI" id="CHEBI:37565"/>
    </ligand>
</feature>
<reference evidence="12 13" key="1">
    <citation type="submission" date="2019-03" db="EMBL/GenBank/DDBJ databases">
        <title>Diversity of the mouse oral microbiome.</title>
        <authorList>
            <person name="Joseph S."/>
            <person name="Aduse-Opoku J."/>
            <person name="Curtis M."/>
            <person name="Wade W."/>
            <person name="Hashim A."/>
        </authorList>
    </citation>
    <scope>NUCLEOTIDE SEQUENCE [LARGE SCALE GENOMIC DNA]</scope>
    <source>
        <strain evidence="12 13">P1012</strain>
    </source>
</reference>
<dbReference type="SFLD" id="SFLDG01383">
    <property type="entry name" value="cyclic_pyranopterin_phosphate"/>
    <property type="match status" value="1"/>
</dbReference>
<organism evidence="12 13">
    <name type="scientific">Microbacterium paludicola</name>
    <dbReference type="NCBI Taxonomy" id="300019"/>
    <lineage>
        <taxon>Bacteria</taxon>
        <taxon>Bacillati</taxon>
        <taxon>Actinomycetota</taxon>
        <taxon>Actinomycetes</taxon>
        <taxon>Micrococcales</taxon>
        <taxon>Microbacteriaceae</taxon>
        <taxon>Microbacterium</taxon>
    </lineage>
</organism>
<keyword evidence="4 10" id="KW-0547">Nucleotide-binding</keyword>
<feature type="binding site" evidence="10">
    <location>
        <position position="296"/>
    </location>
    <ligand>
        <name>[4Fe-4S] cluster</name>
        <dbReference type="ChEBI" id="CHEBI:49883"/>
        <label>2</label>
        <note>4Fe-4S-substrate</note>
    </ligand>
</feature>
<evidence type="ECO:0000256" key="1">
    <source>
        <dbReference type="ARBA" id="ARBA00022485"/>
    </source>
</evidence>
<dbReference type="PROSITE" id="PS51918">
    <property type="entry name" value="RADICAL_SAM"/>
    <property type="match status" value="1"/>
</dbReference>
<comment type="function">
    <text evidence="10">Catalyzes the cyclization of GTP to (8S)-3',8-cyclo-7,8-dihydroguanosine 5'-triphosphate.</text>
</comment>
<dbReference type="InterPro" id="IPR010505">
    <property type="entry name" value="MoaA_twitch"/>
</dbReference>
<feature type="binding site" evidence="10">
    <location>
        <position position="37"/>
    </location>
    <ligand>
        <name>GTP</name>
        <dbReference type="ChEBI" id="CHEBI:37565"/>
    </ligand>
</feature>
<dbReference type="SUPFAM" id="SSF102114">
    <property type="entry name" value="Radical SAM enzymes"/>
    <property type="match status" value="1"/>
</dbReference>
<dbReference type="InterPro" id="IPR013785">
    <property type="entry name" value="Aldolase_TIM"/>
</dbReference>
<feature type="binding site" evidence="10">
    <location>
        <position position="279"/>
    </location>
    <ligand>
        <name>[4Fe-4S] cluster</name>
        <dbReference type="ChEBI" id="CHEBI:49883"/>
        <label>2</label>
        <note>4Fe-4S-substrate</note>
    </ligand>
</feature>
<feature type="binding site" evidence="10">
    <location>
        <position position="87"/>
    </location>
    <ligand>
        <name>GTP</name>
        <dbReference type="ChEBI" id="CHEBI:37565"/>
    </ligand>
</feature>
<keyword evidence="2 10" id="KW-0949">S-adenosyl-L-methionine</keyword>
<gene>
    <name evidence="10 12" type="primary">moaA</name>
    <name evidence="12" type="ORF">E4U02_00390</name>
</gene>
<dbReference type="Gene3D" id="3.20.20.70">
    <property type="entry name" value="Aldolase class I"/>
    <property type="match status" value="1"/>
</dbReference>
<dbReference type="SFLD" id="SFLDS00029">
    <property type="entry name" value="Radical_SAM"/>
    <property type="match status" value="1"/>
</dbReference>
<dbReference type="GO" id="GO:0061799">
    <property type="term" value="F:cyclic pyranopterin monophosphate synthase activity"/>
    <property type="evidence" value="ECO:0007669"/>
    <property type="project" value="TreeGrafter"/>
</dbReference>
<dbReference type="GO" id="GO:0006777">
    <property type="term" value="P:Mo-molybdopterin cofactor biosynthetic process"/>
    <property type="evidence" value="ECO:0007669"/>
    <property type="project" value="UniProtKB-UniRule"/>
</dbReference>
<dbReference type="PANTHER" id="PTHR22960:SF0">
    <property type="entry name" value="MOLYBDENUM COFACTOR BIOSYNTHESIS PROTEIN 1"/>
    <property type="match status" value="1"/>
</dbReference>
<dbReference type="SFLD" id="SFLDG01386">
    <property type="entry name" value="main_SPASM_domain-containing"/>
    <property type="match status" value="1"/>
</dbReference>
<evidence type="ECO:0000256" key="8">
    <source>
        <dbReference type="ARBA" id="ARBA00023150"/>
    </source>
</evidence>
<feature type="binding site" evidence="10">
    <location>
        <position position="182"/>
    </location>
    <ligand>
        <name>GTP</name>
        <dbReference type="ChEBI" id="CHEBI:37565"/>
    </ligand>
</feature>
<dbReference type="HAMAP" id="MF_01225_B">
    <property type="entry name" value="MoaA_B"/>
    <property type="match status" value="1"/>
</dbReference>
<dbReference type="GO" id="GO:0046872">
    <property type="term" value="F:metal ion binding"/>
    <property type="evidence" value="ECO:0007669"/>
    <property type="project" value="UniProtKB-KW"/>
</dbReference>
<comment type="caution">
    <text evidence="12">The sequence shown here is derived from an EMBL/GenBank/DDBJ whole genome shotgun (WGS) entry which is preliminary data.</text>
</comment>
<keyword evidence="6 10" id="KW-0411">Iron-sulfur</keyword>
<evidence type="ECO:0000259" key="11">
    <source>
        <dbReference type="PROSITE" id="PS51918"/>
    </source>
</evidence>
<dbReference type="GO" id="GO:0005525">
    <property type="term" value="F:GTP binding"/>
    <property type="evidence" value="ECO:0007669"/>
    <property type="project" value="UniProtKB-UniRule"/>
</dbReference>
<dbReference type="OrthoDB" id="9763993at2"/>
<dbReference type="UniPathway" id="UPA00344"/>
<feature type="domain" description="Radical SAM core" evidence="11">
    <location>
        <begin position="28"/>
        <end position="256"/>
    </location>
</feature>
<dbReference type="PANTHER" id="PTHR22960">
    <property type="entry name" value="MOLYBDOPTERIN COFACTOR SYNTHESIS PROTEIN A"/>
    <property type="match status" value="1"/>
</dbReference>
<dbReference type="InterPro" id="IPR007197">
    <property type="entry name" value="rSAM"/>
</dbReference>
<comment type="subunit">
    <text evidence="10">Monomer and homodimer.</text>
</comment>
<feature type="binding site" evidence="10">
    <location>
        <position position="145"/>
    </location>
    <ligand>
        <name>S-adenosyl-L-methionine</name>
        <dbReference type="ChEBI" id="CHEBI:59789"/>
    </ligand>
</feature>
<feature type="binding site" evidence="10">
    <location>
        <position position="282"/>
    </location>
    <ligand>
        <name>[4Fe-4S] cluster</name>
        <dbReference type="ChEBI" id="CHEBI:49883"/>
        <label>2</label>
        <note>4Fe-4S-substrate</note>
    </ligand>
</feature>
<dbReference type="Pfam" id="PF06463">
    <property type="entry name" value="Mob_synth_C"/>
    <property type="match status" value="1"/>
</dbReference>
<keyword evidence="13" id="KW-1185">Reference proteome</keyword>
<dbReference type="CDD" id="cd21117">
    <property type="entry name" value="Twitch_MoaA"/>
    <property type="match status" value="1"/>
</dbReference>
<dbReference type="SMART" id="SM00729">
    <property type="entry name" value="Elp3"/>
    <property type="match status" value="1"/>
</dbReference>
<dbReference type="GO" id="GO:1904047">
    <property type="term" value="F:S-adenosyl-L-methionine binding"/>
    <property type="evidence" value="ECO:0007669"/>
    <property type="project" value="UniProtKB-UniRule"/>
</dbReference>
<evidence type="ECO:0000256" key="5">
    <source>
        <dbReference type="ARBA" id="ARBA00023004"/>
    </source>
</evidence>
<feature type="binding site" evidence="10">
    <location>
        <position position="121"/>
    </location>
    <ligand>
        <name>GTP</name>
        <dbReference type="ChEBI" id="CHEBI:37565"/>
    </ligand>
</feature>
<evidence type="ECO:0000256" key="4">
    <source>
        <dbReference type="ARBA" id="ARBA00022741"/>
    </source>
</evidence>
<accession>A0A4Y9FYL5</accession>
<evidence type="ECO:0000313" key="12">
    <source>
        <dbReference type="EMBL" id="TFU34607.1"/>
    </source>
</evidence>
<dbReference type="InterPro" id="IPR013483">
    <property type="entry name" value="MoaA"/>
</dbReference>
<dbReference type="EC" id="4.1.99.22" evidence="10"/>
<feature type="binding site" evidence="10">
    <location>
        <position position="50"/>
    </location>
    <ligand>
        <name>S-adenosyl-L-methionine</name>
        <dbReference type="ChEBI" id="CHEBI:59789"/>
    </ligand>
</feature>